<name>A0A917CG30_9GAMM</name>
<evidence type="ECO:0000313" key="5">
    <source>
        <dbReference type="EMBL" id="GGF86390.1"/>
    </source>
</evidence>
<dbReference type="SMART" id="SM00710">
    <property type="entry name" value="PbH1"/>
    <property type="match status" value="7"/>
</dbReference>
<keyword evidence="2" id="KW-1133">Transmembrane helix</keyword>
<protein>
    <recommendedName>
        <fullName evidence="4">Cadherin domain-containing protein</fullName>
    </recommendedName>
</protein>
<dbReference type="Proteomes" id="UP000605253">
    <property type="component" value="Unassembled WGS sequence"/>
</dbReference>
<feature type="domain" description="Cadherin" evidence="4">
    <location>
        <begin position="256"/>
        <end position="357"/>
    </location>
</feature>
<evidence type="ECO:0000259" key="4">
    <source>
        <dbReference type="PROSITE" id="PS50268"/>
    </source>
</evidence>
<feature type="domain" description="Cadherin" evidence="4">
    <location>
        <begin position="607"/>
        <end position="688"/>
    </location>
</feature>
<dbReference type="InterPro" id="IPR011050">
    <property type="entry name" value="Pectin_lyase_fold/virulence"/>
</dbReference>
<dbReference type="InterPro" id="IPR006626">
    <property type="entry name" value="PbH1"/>
</dbReference>
<proteinExistence type="predicted"/>
<comment type="caution">
    <text evidence="5">The sequence shown here is derived from an EMBL/GenBank/DDBJ whole genome shotgun (WGS) entry which is preliminary data.</text>
</comment>
<evidence type="ECO:0000256" key="1">
    <source>
        <dbReference type="SAM" id="MobiDB-lite"/>
    </source>
</evidence>
<feature type="transmembrane region" description="Helical" evidence="2">
    <location>
        <begin position="183"/>
        <end position="203"/>
    </location>
</feature>
<feature type="domain" description="Cadherin" evidence="4">
    <location>
        <begin position="477"/>
        <end position="578"/>
    </location>
</feature>
<feature type="region of interest" description="Disordered" evidence="1">
    <location>
        <begin position="1501"/>
        <end position="1521"/>
    </location>
</feature>
<dbReference type="EMBL" id="BMEO01000002">
    <property type="protein sequence ID" value="GGF86390.1"/>
    <property type="molecule type" value="Genomic_DNA"/>
</dbReference>
<keyword evidence="6" id="KW-1185">Reference proteome</keyword>
<feature type="signal peptide" evidence="3">
    <location>
        <begin position="1"/>
        <end position="22"/>
    </location>
</feature>
<dbReference type="NCBIfam" id="NF012211">
    <property type="entry name" value="tand_rpt_95"/>
    <property type="match status" value="2"/>
</dbReference>
<dbReference type="GO" id="GO:0016020">
    <property type="term" value="C:membrane"/>
    <property type="evidence" value="ECO:0007669"/>
    <property type="project" value="InterPro"/>
</dbReference>
<dbReference type="Gene3D" id="2.60.40.3440">
    <property type="match status" value="2"/>
</dbReference>
<dbReference type="Gene3D" id="2.60.40.60">
    <property type="entry name" value="Cadherins"/>
    <property type="match status" value="1"/>
</dbReference>
<keyword evidence="2" id="KW-0472">Membrane</keyword>
<sequence length="1712" mass="172266">MIRGLKIFILLVIVLAAFNSQAQNRFYHVYVDTDNNPGTGCNVNLPAFSTAINGADGRLTITTDSSQPPNITNTLYHNCAGTTFDTGTSINPAALGLNTGLNNEDVFEVGINRSTMNASASRAVVIYYATESDIASDIVLTNVDGNPIILGMALPVPAIGLVAVFILLIGFLMISRHHINSKLSVVIVLVACSSLAWAVQIVVDGQTADWSGVTPANTDPINDTSAPGSYADLTNVFFTSHNDDVYFRMDVVDVENQAPVANNLSDTTLEDNPITLTVTGSDGDSDPLTFSVNSPPANGSLSAFTVVNSTTSTVVYTPNADFNGNDSFTFVANDGQVNSAPASANVTITAVNDAPTFTSGGNVTHLETGGPYSQIWATNISPGAPNETGQTLSFTILSNDNSALFSTQPTIDASGTLNFEAATDASGTANLTLNLSDDGGTANGGADTSATVGLTITITDVNDPPSFTAGPDQTNNEDAGATTVNGWATGISAGPPDEAGQTLTFNITANDNPSLFSAGPSVAANGDLSYTPAPDANGVANITLELMDDGGTANGGNDTSPPQSFIITVTAVNDPPVFTLGADQNILEDSGAQTVNGWATGIAPGPADEASQTVSFTVTNNNNALFVVQPALDAAGNLSYTPAPDANGSAVVTVTASDDGGTANGGQDTSAPQNFTINIADVNDAPSFTYGGNPPASNEDGGPQSLAWASAISAGPANESGQTLSFMLTQTSIDATLSFAVPPSVNSTTGQVEYTADANAFGSASYDVMLMDDGGTANGGVDTSSPPVTLTITVNPVNDAPTVTPPGPFSVTPNIRIAIADGANDLLAGASDVEGTALNIQGSGTIITVNNGTVTVNTGNGAFSYDPPPGFTGTDSFQYQVCDNGIPLPAACSTPATVNLNVTGNVVWFIDNSASAGGNGTLMSPFDSLAAFNGSATPADGDYIYLAAGIYNEAGITLANNQVLFGQGTTGTFDSVAGITPPAYSVARPSLGGPNPLITSSADGVSLALNNTIRGVDIGNTTGYGISGGTAGNLNISETSISGNGGAINISTSAAFANNVQLDELSSNSNSSSALSLNGVSGTLAISAATAGITNGSALPAIEIIGGTLTMSYPGNINNTAGRSVNITSNSGGTVSFTGALVDSGTGINLANNGGQTVNFSNIDLDTAGNAAFTASNGGTLNVTGTNTIDTTTGVAVDLQNVSIGASGMTFNQVNVNGATSGIVLDTITGAGQFRITGTGTTAGSGGTIQNNSTSGFTAMNTSNIDLRNMNFTNSANESPGCLADVSGVTGVCHAAIELVNSSNINLVNTVIDGNGDASDELGIFGQNVTHFDMDGVTVQNVSDDLNEHGIYVVNLSGSGAQQSRWQNLTVNNTVGDTAVLVVQNTGTGSLVIDGNSTLSNAREGGFEARTTTAAANLTVTLGDASAVGVGDTLLIENTNTGALFVANNGTITANVRNSLLQPGAGVASISRPGSGTNGLMFVGISAQSVGTTALATLNATGNDNTQDDGGSNGTGKSNNALSGSRNISGLINDNIIVSNDEYVRGFFSNFTGVGNLAANTITIDNNTINMTGSGGNETIVGVEYRASNSNGELSVTTTNNTIFSAGDNGFSGGIFALAGNTGTGHNNVLCTDIIGNDASAPNAIGVDGEDYGFVSFTGTVFQLENPTVGALTEAQIDNHIISNDSGASLATDVNVFNVGGAFTGVTSSCPQ</sequence>
<organism evidence="5 6">
    <name type="scientific">Marinicella pacifica</name>
    <dbReference type="NCBI Taxonomy" id="1171543"/>
    <lineage>
        <taxon>Bacteria</taxon>
        <taxon>Pseudomonadati</taxon>
        <taxon>Pseudomonadota</taxon>
        <taxon>Gammaproteobacteria</taxon>
        <taxon>Lysobacterales</taxon>
        <taxon>Marinicellaceae</taxon>
        <taxon>Marinicella</taxon>
    </lineage>
</organism>
<dbReference type="RefSeq" id="WP_188364029.1">
    <property type="nucleotide sequence ID" value="NZ_BAABJF010000032.1"/>
</dbReference>
<feature type="transmembrane region" description="Helical" evidence="2">
    <location>
        <begin position="148"/>
        <end position="171"/>
    </location>
</feature>
<accession>A0A917CG30</accession>
<feature type="region of interest" description="Disordered" evidence="1">
    <location>
        <begin position="686"/>
        <end position="705"/>
    </location>
</feature>
<feature type="domain" description="Cadherin" evidence="4">
    <location>
        <begin position="377"/>
        <end position="467"/>
    </location>
</feature>
<dbReference type="GO" id="GO:0005509">
    <property type="term" value="F:calcium ion binding"/>
    <property type="evidence" value="ECO:0007669"/>
    <property type="project" value="InterPro"/>
</dbReference>
<dbReference type="InterPro" id="IPR002126">
    <property type="entry name" value="Cadherin-like_dom"/>
</dbReference>
<reference evidence="5" key="1">
    <citation type="journal article" date="2014" name="Int. J. Syst. Evol. Microbiol.">
        <title>Complete genome sequence of Corynebacterium casei LMG S-19264T (=DSM 44701T), isolated from a smear-ripened cheese.</title>
        <authorList>
            <consortium name="US DOE Joint Genome Institute (JGI-PGF)"/>
            <person name="Walter F."/>
            <person name="Albersmeier A."/>
            <person name="Kalinowski J."/>
            <person name="Ruckert C."/>
        </authorList>
    </citation>
    <scope>NUCLEOTIDE SEQUENCE</scope>
    <source>
        <strain evidence="5">CGMCC 1.12181</strain>
    </source>
</reference>
<dbReference type="SUPFAM" id="SSF51126">
    <property type="entry name" value="Pectin lyase-like"/>
    <property type="match status" value="1"/>
</dbReference>
<gene>
    <name evidence="5" type="ORF">GCM10011365_04230</name>
</gene>
<evidence type="ECO:0000313" key="6">
    <source>
        <dbReference type="Proteomes" id="UP000605253"/>
    </source>
</evidence>
<keyword evidence="2" id="KW-0812">Transmembrane</keyword>
<dbReference type="PROSITE" id="PS50268">
    <property type="entry name" value="CADHERIN_2"/>
    <property type="match status" value="4"/>
</dbReference>
<reference evidence="5" key="2">
    <citation type="submission" date="2020-09" db="EMBL/GenBank/DDBJ databases">
        <authorList>
            <person name="Sun Q."/>
            <person name="Zhou Y."/>
        </authorList>
    </citation>
    <scope>NUCLEOTIDE SEQUENCE</scope>
    <source>
        <strain evidence="5">CGMCC 1.12181</strain>
    </source>
</reference>
<dbReference type="Pfam" id="PF17963">
    <property type="entry name" value="Big_9"/>
    <property type="match status" value="2"/>
</dbReference>
<evidence type="ECO:0000256" key="2">
    <source>
        <dbReference type="SAM" id="Phobius"/>
    </source>
</evidence>
<feature type="chain" id="PRO_5037540272" description="Cadherin domain-containing protein" evidence="3">
    <location>
        <begin position="23"/>
        <end position="1712"/>
    </location>
</feature>
<dbReference type="GO" id="GO:0007156">
    <property type="term" value="P:homophilic cell adhesion via plasma membrane adhesion molecules"/>
    <property type="evidence" value="ECO:0007669"/>
    <property type="project" value="InterPro"/>
</dbReference>
<evidence type="ECO:0000256" key="3">
    <source>
        <dbReference type="SAM" id="SignalP"/>
    </source>
</evidence>
<keyword evidence="3" id="KW-0732">Signal</keyword>